<dbReference type="STRING" id="84135.GCA_001052115_00751"/>
<dbReference type="AlphaFoldDB" id="A0A2N6SG82"/>
<dbReference type="InterPro" id="IPR010861">
    <property type="entry name" value="DUF1492"/>
</dbReference>
<proteinExistence type="predicted"/>
<gene>
    <name evidence="1" type="ORF">CJ218_03330</name>
</gene>
<reference evidence="1 2" key="1">
    <citation type="submission" date="2017-09" db="EMBL/GenBank/DDBJ databases">
        <title>Bacterial strain isolated from the female urinary microbiota.</title>
        <authorList>
            <person name="Thomas-White K."/>
            <person name="Kumar N."/>
            <person name="Forster S."/>
            <person name="Putonti C."/>
            <person name="Lawley T."/>
            <person name="Wolfe A.J."/>
        </authorList>
    </citation>
    <scope>NUCLEOTIDE SEQUENCE [LARGE SCALE GENOMIC DNA]</scope>
    <source>
        <strain evidence="1 2">UMB0186</strain>
    </source>
</reference>
<dbReference type="Proteomes" id="UP000235670">
    <property type="component" value="Unassembled WGS sequence"/>
</dbReference>
<evidence type="ECO:0000313" key="1">
    <source>
        <dbReference type="EMBL" id="PMC52938.1"/>
    </source>
</evidence>
<protein>
    <submittedName>
        <fullName evidence="1">DUF1492 domain-containing protein</fullName>
    </submittedName>
</protein>
<dbReference type="Pfam" id="PF07374">
    <property type="entry name" value="DUF1492"/>
    <property type="match status" value="1"/>
</dbReference>
<organism evidence="1 2">
    <name type="scientific">Gemella sanguinis</name>
    <dbReference type="NCBI Taxonomy" id="84135"/>
    <lineage>
        <taxon>Bacteria</taxon>
        <taxon>Bacillati</taxon>
        <taxon>Bacillota</taxon>
        <taxon>Bacilli</taxon>
        <taxon>Bacillales</taxon>
        <taxon>Gemellaceae</taxon>
        <taxon>Gemella</taxon>
    </lineage>
</organism>
<dbReference type="SUPFAM" id="SSF88659">
    <property type="entry name" value="Sigma3 and sigma4 domains of RNA polymerase sigma factors"/>
    <property type="match status" value="1"/>
</dbReference>
<dbReference type="InterPro" id="IPR013324">
    <property type="entry name" value="RNA_pol_sigma_r3/r4-like"/>
</dbReference>
<dbReference type="OrthoDB" id="3242975at2"/>
<comment type="caution">
    <text evidence="1">The sequence shown here is derived from an EMBL/GenBank/DDBJ whole genome shotgun (WGS) entry which is preliminary data.</text>
</comment>
<accession>A0A2N6SG82</accession>
<evidence type="ECO:0000313" key="2">
    <source>
        <dbReference type="Proteomes" id="UP000235670"/>
    </source>
</evidence>
<dbReference type="RefSeq" id="WP_065378390.1">
    <property type="nucleotide sequence ID" value="NZ_CAUTAO010000001.1"/>
</dbReference>
<dbReference type="EMBL" id="PNGT01000002">
    <property type="protein sequence ID" value="PMC52938.1"/>
    <property type="molecule type" value="Genomic_DNA"/>
</dbReference>
<name>A0A2N6SG82_9BACL</name>
<sequence length="140" mass="16359">MRTEEYLNQARHLDTQINSKLSQIESLSALATKCTATLTDMPGNKNNGTSKMEDTILKIITLQEEINSDIDVLVDLKKEIMTIIKKVENSEYRTLLENRYLSFLSWEKIAVEMKYSIQQVYRKRTEALKKIEEILKDDRK</sequence>